<organism evidence="2 3">
    <name type="scientific">Parasulfitobacter algicola</name>
    <dbReference type="NCBI Taxonomy" id="2614809"/>
    <lineage>
        <taxon>Bacteria</taxon>
        <taxon>Pseudomonadati</taxon>
        <taxon>Pseudomonadota</taxon>
        <taxon>Alphaproteobacteria</taxon>
        <taxon>Rhodobacterales</taxon>
        <taxon>Roseobacteraceae</taxon>
        <taxon>Parasulfitobacter</taxon>
    </lineage>
</organism>
<protein>
    <submittedName>
        <fullName evidence="2">DUF2125 domain-containing protein</fullName>
    </submittedName>
</protein>
<keyword evidence="1" id="KW-0732">Signal</keyword>
<proteinExistence type="predicted"/>
<dbReference type="InterPro" id="IPR018666">
    <property type="entry name" value="DUF2125"/>
</dbReference>
<dbReference type="Proteomes" id="UP000777935">
    <property type="component" value="Unassembled WGS sequence"/>
</dbReference>
<accession>A0ABX2IR57</accession>
<feature type="chain" id="PRO_5047033384" evidence="1">
    <location>
        <begin position="22"/>
        <end position="332"/>
    </location>
</feature>
<evidence type="ECO:0000313" key="3">
    <source>
        <dbReference type="Proteomes" id="UP000777935"/>
    </source>
</evidence>
<dbReference type="Pfam" id="PF09898">
    <property type="entry name" value="DUF2125"/>
    <property type="match status" value="1"/>
</dbReference>
<dbReference type="RefSeq" id="WP_174137277.1">
    <property type="nucleotide sequence ID" value="NZ_JABUFE010000004.1"/>
</dbReference>
<name>A0ABX2IR57_9RHOB</name>
<reference evidence="2 3" key="1">
    <citation type="submission" date="2020-06" db="EMBL/GenBank/DDBJ databases">
        <title>Sulfitobacter algicola sp. nov., isolated from green algae.</title>
        <authorList>
            <person name="Wang C."/>
        </authorList>
    </citation>
    <scope>NUCLEOTIDE SEQUENCE [LARGE SCALE GENOMIC DNA]</scope>
    <source>
        <strain evidence="2 3">1151</strain>
    </source>
</reference>
<dbReference type="EMBL" id="JABUFE010000004">
    <property type="protein sequence ID" value="NSX54830.1"/>
    <property type="molecule type" value="Genomic_DNA"/>
</dbReference>
<keyword evidence="3" id="KW-1185">Reference proteome</keyword>
<sequence length="332" mass="36139">MRKLVIFCIVLGCIYSGYWFAAATGLETGAKTWLADRRSENWVADADVNVTGFPFTFETTMTGVQLADPDTGLAWTAPVFEVQAQSYSPSYITAIFADQQMLASPDEKLTLTSDDMVASVGFVPNTSLALDTSSLAIANLRVTSSKGWTSRFDTGQFMTTQSDAVPFGHHVDADLQGLVMDRALRRQLDPAGFLPEQIETMQLDMTVGFDAAWNRFAIEQARPQPTSIDLDLIRANWGELELLATGQLTIDTQGIPQGRIDVKARNWRDILGIAVQAGFVPDDIAPTVENALELLAGLSGNPNTLDVPLSFQNGNILFGPVPIGPAPRIRIR</sequence>
<gene>
    <name evidence="2" type="ORF">HRQ87_08465</name>
</gene>
<evidence type="ECO:0000256" key="1">
    <source>
        <dbReference type="SAM" id="SignalP"/>
    </source>
</evidence>
<evidence type="ECO:0000313" key="2">
    <source>
        <dbReference type="EMBL" id="NSX54830.1"/>
    </source>
</evidence>
<comment type="caution">
    <text evidence="2">The sequence shown here is derived from an EMBL/GenBank/DDBJ whole genome shotgun (WGS) entry which is preliminary data.</text>
</comment>
<feature type="signal peptide" evidence="1">
    <location>
        <begin position="1"/>
        <end position="21"/>
    </location>
</feature>